<feature type="region of interest" description="Disordered" evidence="9">
    <location>
        <begin position="343"/>
        <end position="375"/>
    </location>
</feature>
<keyword evidence="3 8" id="KW-0808">Transferase</keyword>
<keyword evidence="5 8" id="KW-1133">Transmembrane helix</keyword>
<evidence type="ECO:0000256" key="4">
    <source>
        <dbReference type="ARBA" id="ARBA00022692"/>
    </source>
</evidence>
<feature type="transmembrane region" description="Helical" evidence="8">
    <location>
        <begin position="96"/>
        <end position="115"/>
    </location>
</feature>
<dbReference type="GO" id="GO:0005794">
    <property type="term" value="C:Golgi apparatus"/>
    <property type="evidence" value="ECO:0007669"/>
    <property type="project" value="TreeGrafter"/>
</dbReference>
<feature type="transmembrane region" description="Helical" evidence="8">
    <location>
        <begin position="127"/>
        <end position="145"/>
    </location>
</feature>
<organism evidence="11 12">
    <name type="scientific">Panicum virgatum</name>
    <name type="common">Blackwell switchgrass</name>
    <dbReference type="NCBI Taxonomy" id="38727"/>
    <lineage>
        <taxon>Eukaryota</taxon>
        <taxon>Viridiplantae</taxon>
        <taxon>Streptophyta</taxon>
        <taxon>Embryophyta</taxon>
        <taxon>Tracheophyta</taxon>
        <taxon>Spermatophyta</taxon>
        <taxon>Magnoliopsida</taxon>
        <taxon>Liliopsida</taxon>
        <taxon>Poales</taxon>
        <taxon>Poaceae</taxon>
        <taxon>PACMAD clade</taxon>
        <taxon>Panicoideae</taxon>
        <taxon>Panicodae</taxon>
        <taxon>Paniceae</taxon>
        <taxon>Panicinae</taxon>
        <taxon>Panicum</taxon>
        <taxon>Panicum sect. Hiantes</taxon>
    </lineage>
</organism>
<keyword evidence="4 8" id="KW-0812">Transmembrane</keyword>
<dbReference type="GO" id="GO:0005783">
    <property type="term" value="C:endoplasmic reticulum"/>
    <property type="evidence" value="ECO:0007669"/>
    <property type="project" value="TreeGrafter"/>
</dbReference>
<accession>A0A8T0WHQ3</accession>
<name>A0A8T0WHQ3_PANVG</name>
<evidence type="ECO:0000256" key="2">
    <source>
        <dbReference type="ARBA" id="ARBA00008574"/>
    </source>
</evidence>
<dbReference type="Pfam" id="PF01529">
    <property type="entry name" value="DHHC"/>
    <property type="match status" value="1"/>
</dbReference>
<feature type="compositionally biased region" description="Basic and acidic residues" evidence="9">
    <location>
        <begin position="364"/>
        <end position="375"/>
    </location>
</feature>
<dbReference type="AlphaFoldDB" id="A0A8T0WHQ3"/>
<dbReference type="PROSITE" id="PS50216">
    <property type="entry name" value="DHHC"/>
    <property type="match status" value="1"/>
</dbReference>
<feature type="region of interest" description="Disordered" evidence="9">
    <location>
        <begin position="1"/>
        <end position="37"/>
    </location>
</feature>
<evidence type="ECO:0000256" key="8">
    <source>
        <dbReference type="RuleBase" id="RU079119"/>
    </source>
</evidence>
<evidence type="ECO:0000313" key="12">
    <source>
        <dbReference type="Proteomes" id="UP000823388"/>
    </source>
</evidence>
<dbReference type="InterPro" id="IPR039859">
    <property type="entry name" value="PFA4/ZDH16/20/ERF2-like"/>
</dbReference>
<evidence type="ECO:0000256" key="1">
    <source>
        <dbReference type="ARBA" id="ARBA00004141"/>
    </source>
</evidence>
<dbReference type="PANTHER" id="PTHR22883">
    <property type="entry name" value="ZINC FINGER DHHC DOMAIN CONTAINING PROTEIN"/>
    <property type="match status" value="1"/>
</dbReference>
<evidence type="ECO:0000256" key="7">
    <source>
        <dbReference type="ARBA" id="ARBA00023315"/>
    </source>
</evidence>
<comment type="catalytic activity">
    <reaction evidence="8">
        <text>L-cysteinyl-[protein] + hexadecanoyl-CoA = S-hexadecanoyl-L-cysteinyl-[protein] + CoA</text>
        <dbReference type="Rhea" id="RHEA:36683"/>
        <dbReference type="Rhea" id="RHEA-COMP:10131"/>
        <dbReference type="Rhea" id="RHEA-COMP:11032"/>
        <dbReference type="ChEBI" id="CHEBI:29950"/>
        <dbReference type="ChEBI" id="CHEBI:57287"/>
        <dbReference type="ChEBI" id="CHEBI:57379"/>
        <dbReference type="ChEBI" id="CHEBI:74151"/>
        <dbReference type="EC" id="2.3.1.225"/>
    </reaction>
</comment>
<evidence type="ECO:0000256" key="9">
    <source>
        <dbReference type="SAM" id="MobiDB-lite"/>
    </source>
</evidence>
<evidence type="ECO:0000259" key="10">
    <source>
        <dbReference type="Pfam" id="PF01529"/>
    </source>
</evidence>
<evidence type="ECO:0000256" key="3">
    <source>
        <dbReference type="ARBA" id="ARBA00022679"/>
    </source>
</evidence>
<feature type="domain" description="Palmitoyltransferase DHHC" evidence="10">
    <location>
        <begin position="180"/>
        <end position="306"/>
    </location>
</feature>
<proteinExistence type="inferred from homology"/>
<comment type="caution">
    <text evidence="11">The sequence shown here is derived from an EMBL/GenBank/DDBJ whole genome shotgun (WGS) entry which is preliminary data.</text>
</comment>
<reference evidence="11" key="1">
    <citation type="submission" date="2020-05" db="EMBL/GenBank/DDBJ databases">
        <title>WGS assembly of Panicum virgatum.</title>
        <authorList>
            <person name="Lovell J.T."/>
            <person name="Jenkins J."/>
            <person name="Shu S."/>
            <person name="Juenger T.E."/>
            <person name="Schmutz J."/>
        </authorList>
    </citation>
    <scope>NUCLEOTIDE SEQUENCE</scope>
    <source>
        <strain evidence="11">AP13</strain>
    </source>
</reference>
<dbReference type="EC" id="2.3.1.225" evidence="8"/>
<comment type="subcellular location">
    <subcellularLocation>
        <location evidence="1">Membrane</location>
        <topology evidence="1">Multi-pass membrane protein</topology>
    </subcellularLocation>
</comment>
<sequence length="375" mass="41306">MEYSADQEREMQERHDQGHSRSAGTGAPDGCPSSDTRDPIRTATACGVLRSLTPSCFSRGLPLPPSPPARVHQVWPGRNVFFLDGRVICGPDPRGLILSAMALLLSEWIFLARVIDSSPAHRILLPASSSLILLAAATASLLLAATSDPGIIPRNQASPSSEEDGTRAARFVAVNGVEVRLKFCETCKIHRPPRSSHCAVCDNCVDKFDYHCPWISQCIGLRNYRFYMLFLSSALVFYTFMFAFTVRRIRTKMDITNAGVFSLVRTLPESFVLAAFSFMTICALGCLLAFHAFLIAKNTTSHEMEKGRYHSSPNPYDKGALENIREYLFEKLPPPRVDFRAAAEPTWVPAGGESEGEPSAPSDDACRQAMRDARS</sequence>
<evidence type="ECO:0000256" key="6">
    <source>
        <dbReference type="ARBA" id="ARBA00023136"/>
    </source>
</evidence>
<dbReference type="PANTHER" id="PTHR22883:SF57">
    <property type="entry name" value="S-ACYLTRANSFERASE"/>
    <property type="match status" value="1"/>
</dbReference>
<evidence type="ECO:0000256" key="5">
    <source>
        <dbReference type="ARBA" id="ARBA00022989"/>
    </source>
</evidence>
<feature type="transmembrane region" description="Helical" evidence="8">
    <location>
        <begin position="271"/>
        <end position="296"/>
    </location>
</feature>
<dbReference type="GO" id="GO:0016020">
    <property type="term" value="C:membrane"/>
    <property type="evidence" value="ECO:0007669"/>
    <property type="project" value="UniProtKB-SubCell"/>
</dbReference>
<feature type="transmembrane region" description="Helical" evidence="8">
    <location>
        <begin position="226"/>
        <end position="246"/>
    </location>
</feature>
<comment type="domain">
    <text evidence="8">The DHHC domain is required for palmitoyltransferase activity.</text>
</comment>
<keyword evidence="6 8" id="KW-0472">Membrane</keyword>
<feature type="compositionally biased region" description="Basic and acidic residues" evidence="9">
    <location>
        <begin position="1"/>
        <end position="19"/>
    </location>
</feature>
<dbReference type="GO" id="GO:0006612">
    <property type="term" value="P:protein targeting to membrane"/>
    <property type="evidence" value="ECO:0007669"/>
    <property type="project" value="TreeGrafter"/>
</dbReference>
<keyword evidence="12" id="KW-1185">Reference proteome</keyword>
<keyword evidence="7 8" id="KW-0012">Acyltransferase</keyword>
<gene>
    <name evidence="11" type="ORF">PVAP13_2KG413600</name>
</gene>
<dbReference type="EMBL" id="CM029039">
    <property type="protein sequence ID" value="KAG2645667.1"/>
    <property type="molecule type" value="Genomic_DNA"/>
</dbReference>
<dbReference type="GO" id="GO:0019706">
    <property type="term" value="F:protein-cysteine S-palmitoyltransferase activity"/>
    <property type="evidence" value="ECO:0007669"/>
    <property type="project" value="UniProtKB-EC"/>
</dbReference>
<dbReference type="Proteomes" id="UP000823388">
    <property type="component" value="Chromosome 2K"/>
</dbReference>
<evidence type="ECO:0000313" key="11">
    <source>
        <dbReference type="EMBL" id="KAG2645667.1"/>
    </source>
</evidence>
<protein>
    <recommendedName>
        <fullName evidence="8">S-acyltransferase</fullName>
        <ecNumber evidence="8">2.3.1.225</ecNumber>
    </recommendedName>
    <alternativeName>
        <fullName evidence="8">Palmitoyltransferase</fullName>
    </alternativeName>
</protein>
<dbReference type="InterPro" id="IPR001594">
    <property type="entry name" value="Palmitoyltrfase_DHHC"/>
</dbReference>
<comment type="similarity">
    <text evidence="2 8">Belongs to the DHHC palmitoyltransferase family.</text>
</comment>